<accession>A0A6J5MXW1</accession>
<protein>
    <submittedName>
        <fullName evidence="1">Recombination enhancement, RecA-dependent nuclease</fullName>
    </submittedName>
</protein>
<reference evidence="1" key="1">
    <citation type="submission" date="2020-04" db="EMBL/GenBank/DDBJ databases">
        <authorList>
            <person name="Chiriac C."/>
            <person name="Salcher M."/>
            <person name="Ghai R."/>
            <person name="Kavagutti S V."/>
        </authorList>
    </citation>
    <scope>NUCLEOTIDE SEQUENCE</scope>
</reference>
<gene>
    <name evidence="1" type="ORF">UFOVP577_33</name>
</gene>
<organism evidence="1">
    <name type="scientific">uncultured Caudovirales phage</name>
    <dbReference type="NCBI Taxonomy" id="2100421"/>
    <lineage>
        <taxon>Viruses</taxon>
        <taxon>Duplodnaviria</taxon>
        <taxon>Heunggongvirae</taxon>
        <taxon>Uroviricota</taxon>
        <taxon>Caudoviricetes</taxon>
        <taxon>Peduoviridae</taxon>
        <taxon>Maltschvirus</taxon>
        <taxon>Maltschvirus maltsch</taxon>
    </lineage>
</organism>
<proteinExistence type="predicted"/>
<name>A0A6J5MXW1_9CAUD</name>
<dbReference type="Pfam" id="PF16786">
    <property type="entry name" value="RecA_dep_nuc"/>
    <property type="match status" value="1"/>
</dbReference>
<dbReference type="Gene3D" id="3.30.40.190">
    <property type="match status" value="1"/>
</dbReference>
<dbReference type="EMBL" id="LR796547">
    <property type="protein sequence ID" value="CAB4150771.1"/>
    <property type="molecule type" value="Genomic_DNA"/>
</dbReference>
<sequence>MNNEAKKFQDKVREQGCIVCLLEYEVRTDGDIHHLLDGNRRMGDMFVICLCPTHHRSGKNTPQFVSRHPWRKEFEKRYGKEMDLYKATQRLVGDA</sequence>
<dbReference type="InterPro" id="IPR031875">
    <property type="entry name" value="RecA_dep_nuc"/>
</dbReference>
<evidence type="ECO:0000313" key="1">
    <source>
        <dbReference type="EMBL" id="CAB4150771.1"/>
    </source>
</evidence>